<dbReference type="GO" id="GO:0007155">
    <property type="term" value="P:cell adhesion"/>
    <property type="evidence" value="ECO:0007669"/>
    <property type="project" value="InterPro"/>
</dbReference>
<evidence type="ECO:0000313" key="4">
    <source>
        <dbReference type="EMBL" id="PTB97393.1"/>
    </source>
</evidence>
<evidence type="ECO:0000313" key="5">
    <source>
        <dbReference type="Proteomes" id="UP000240608"/>
    </source>
</evidence>
<accession>A0A2T4DUB7</accession>
<dbReference type="InterPro" id="IPR011889">
    <property type="entry name" value="Liste_lipo_26"/>
</dbReference>
<dbReference type="InterPro" id="IPR013519">
    <property type="entry name" value="Int_alpha_beta-p"/>
</dbReference>
<dbReference type="InterPro" id="IPR005046">
    <property type="entry name" value="DUF285"/>
</dbReference>
<dbReference type="PROSITE" id="PS50825">
    <property type="entry name" value="HYR"/>
    <property type="match status" value="1"/>
</dbReference>
<evidence type="ECO:0000256" key="2">
    <source>
        <dbReference type="ARBA" id="ARBA00023180"/>
    </source>
</evidence>
<keyword evidence="1" id="KW-0677">Repeat</keyword>
<proteinExistence type="predicted"/>
<evidence type="ECO:0000256" key="1">
    <source>
        <dbReference type="ARBA" id="ARBA00022737"/>
    </source>
</evidence>
<dbReference type="GO" id="GO:0008305">
    <property type="term" value="C:integrin complex"/>
    <property type="evidence" value="ECO:0007669"/>
    <property type="project" value="InterPro"/>
</dbReference>
<dbReference type="SMART" id="SM00191">
    <property type="entry name" value="Int_alpha"/>
    <property type="match status" value="5"/>
</dbReference>
<keyword evidence="2" id="KW-0325">Glycoprotein</keyword>
<dbReference type="Pfam" id="PF13585">
    <property type="entry name" value="CHU_C"/>
    <property type="match status" value="1"/>
</dbReference>
<comment type="caution">
    <text evidence="4">The sequence shown here is derived from an EMBL/GenBank/DDBJ whole genome shotgun (WGS) entry which is preliminary data.</text>
</comment>
<sequence length="1569" mass="170716">MKYSLYNAGLFLLILTMSISLKGQNYPPVLDKNTLKGAKGITFPNIDLVGSNNSFGNDVKFIGDINNDGLEDIAISSDYAVINGNDFTGRVYIVFGTEEEFDDNFDLNSLDGDNGFVVEGVAEDERRGGANAGVGDINGDGIDDVIIGSDQLAKDMIVLYGRNSFPSLIKSSEIDGSNGFRIKFYGSNSVAGLGDVNGDGINDFIIGTPHWSGSSRIIFGRSDNFPAEIDEAYLDGIKGFSTSEFPASRASYTVGGAGDINNDGNNDILIGSWNAYSGGSDDKKISYALFGKSDSFDPLINITEVDGSDGFLIDNRDNGFISYVGSLGDINGDGIDDCFSENNVIFGSENPFPAALMRADFEEETGFLVKDFVNSMAPAGDLNFDGIDDFVIVGSDFISIVYGSSDGFPVEFDREDIDGSNGFLIDDLSGTGRGIDGGKDFNGDGKADFIFPDRNYNDRNVYLVFGGDHFAIPLHDDYPKVEDVTTEGFSLNVKAKEKGKIHFAVFESSTNYSVDYETINLGSDAVLHGEFPLNAANTEFTKLIEGLKSSTEYDIHLYFEDEADNTGEIYSIEDIKTSFDLETTFVTTWDTEEEGYTNDDQIQLIAFGGPYDIHWEKLDDPSVNGIVEDAAGTNIITFPVAGRYKVYLPNSITHFLFNSYNTDAEKLLTVEQWGDAEWQSMEDMFNGCTNLTIPANDVPDLSNVTDMNHMFYQASSFNTYIGDWDVSNVTNFNSLFSFASSFNQDLNDWQVSNVTSMRAAFYGASSFNSNISDWDVSNVTIMNEMFRHASNFNQDISEWDVSKNTTMYFMFSEATNFNQDIGAWDVSKVENMYSTFKDSPAFDQNLGNWDISKVENIGLFLNGSGLSLCNYSATLEGWSELNLQDGLVFHGGNSIFTPEAEEFRQTIIDDFDWIIYDYGKETNAVTISVGQEVSCPGASDAVLEGGSSIPNVDFKWYNEEDELIGEDAKLENLQEGIYRLRVEVSADCFFTKEITLSDGEDDESPEITCPENQSLTIGSNLPNYTSLATVSDNCDANVAVSQSPSIGTEFTEETIITLTAEDAQGNIESCTFTVEVSIDNEAPEIDCPTDQSLACVITEIPDYTDLVSVSDNMDPEPVISQTPASGSPFTDGMTITITAKDAAGNTNTCTFTVIREEDTKAPSITCPAEQSLVPGESLPDYTNSTVTDDCDNAPVITQSPVAGTVFTTDMIVTLTATDASGNTQTCTFEVTNNPDIEAPEISCLPDQQVDCAVTEVPDFLGEITVSDNRDENPVLSQNPEAGTEFTGETTITISATDAYGNSSECSFLLKTSGGEAPDFACLPDQELTAAENCEVVVPDFTELIAAESDCGEISMITQSPEAGTVILENTVATVTVEDNNGQLSTCKFNLKVPASLFPEVDAGADARISIGESHQLDAFASQEGTYSWSPAVGLSNSEIPNPVASPEKSITYTVTFTGTSGCVTEDDITIEVERIVIPKGFSPDYDGINDTWVIAGIENYPNNEVIVHNRWGNIIFSIKSYNNTSRSFSGFANRNIKMGAGELPEGTYYYYIQLDPEEEPIKGFIVLKK</sequence>
<dbReference type="Pfam" id="PF03382">
    <property type="entry name" value="DUF285"/>
    <property type="match status" value="1"/>
</dbReference>
<protein>
    <recommendedName>
        <fullName evidence="3">HYR domain-containing protein</fullName>
    </recommendedName>
</protein>
<name>A0A2T4DUB7_9BACT</name>
<dbReference type="InterPro" id="IPR000413">
    <property type="entry name" value="Integrin_alpha"/>
</dbReference>
<evidence type="ECO:0000259" key="3">
    <source>
        <dbReference type="PROSITE" id="PS50825"/>
    </source>
</evidence>
<dbReference type="NCBIfam" id="TIGR04131">
    <property type="entry name" value="Bac_Flav_CTERM"/>
    <property type="match status" value="1"/>
</dbReference>
<dbReference type="PRINTS" id="PR01185">
    <property type="entry name" value="INTEGRINA"/>
</dbReference>
<dbReference type="InterPro" id="IPR013783">
    <property type="entry name" value="Ig-like_fold"/>
</dbReference>
<dbReference type="NCBIfam" id="TIGR02167">
    <property type="entry name" value="Liste_lipo_26"/>
    <property type="match status" value="1"/>
</dbReference>
<dbReference type="Gene3D" id="2.130.10.130">
    <property type="entry name" value="Integrin alpha, N-terminal"/>
    <property type="match status" value="4"/>
</dbReference>
<dbReference type="SUPFAM" id="SSF69318">
    <property type="entry name" value="Integrin alpha N-terminal domain"/>
    <property type="match status" value="1"/>
</dbReference>
<dbReference type="Gene3D" id="2.60.40.10">
    <property type="entry name" value="Immunoglobulins"/>
    <property type="match status" value="1"/>
</dbReference>
<dbReference type="InterPro" id="IPR026341">
    <property type="entry name" value="T9SS_type_B"/>
</dbReference>
<gene>
    <name evidence="4" type="ORF">C9994_03130</name>
</gene>
<dbReference type="Proteomes" id="UP000240608">
    <property type="component" value="Unassembled WGS sequence"/>
</dbReference>
<dbReference type="PANTHER" id="PTHR24273">
    <property type="entry name" value="FI04643P-RELATED"/>
    <property type="match status" value="1"/>
</dbReference>
<reference evidence="4 5" key="1">
    <citation type="submission" date="2018-03" db="EMBL/GenBank/DDBJ databases">
        <title>Cross-interface Injection: A General Nanoliter Liquid Handling Method Applied to Single Cells Genome Amplification Automated Nanoliter Liquid Handling Applied to Single Cell Multiple Displacement Amplification.</title>
        <authorList>
            <person name="Yun J."/>
            <person name="Xu P."/>
            <person name="Xu J."/>
            <person name="Dai X."/>
            <person name="Wang Y."/>
            <person name="Zheng X."/>
            <person name="Cao C."/>
            <person name="Yi Q."/>
            <person name="Zhu Y."/>
            <person name="Wang L."/>
            <person name="Dong Z."/>
            <person name="Huang Y."/>
            <person name="Huang L."/>
            <person name="Du W."/>
        </authorList>
    </citation>
    <scope>NUCLEOTIDE SEQUENCE [LARGE SCALE GENOMIC DNA]</scope>
    <source>
        <strain evidence="4 5">Z-D1-2</strain>
    </source>
</reference>
<organism evidence="4 5">
    <name type="scientific">Marivirga lumbricoides</name>
    <dbReference type="NCBI Taxonomy" id="1046115"/>
    <lineage>
        <taxon>Bacteria</taxon>
        <taxon>Pseudomonadati</taxon>
        <taxon>Bacteroidota</taxon>
        <taxon>Cytophagia</taxon>
        <taxon>Cytophagales</taxon>
        <taxon>Marivirgaceae</taxon>
        <taxon>Marivirga</taxon>
    </lineage>
</organism>
<feature type="domain" description="HYR" evidence="3">
    <location>
        <begin position="1157"/>
        <end position="1234"/>
    </location>
</feature>
<dbReference type="InterPro" id="IPR003410">
    <property type="entry name" value="HYR_dom"/>
</dbReference>
<dbReference type="InterPro" id="IPR028994">
    <property type="entry name" value="Integrin_alpha_N"/>
</dbReference>
<dbReference type="PANTHER" id="PTHR24273:SF32">
    <property type="entry name" value="HYALIN"/>
    <property type="match status" value="1"/>
</dbReference>
<dbReference type="EMBL" id="PYVU01000015">
    <property type="protein sequence ID" value="PTB97393.1"/>
    <property type="molecule type" value="Genomic_DNA"/>
</dbReference>
<dbReference type="Pfam" id="PF02494">
    <property type="entry name" value="HYR"/>
    <property type="match status" value="4"/>
</dbReference>